<dbReference type="FunFam" id="1.10.340.70:FF:000003">
    <property type="entry name" value="Protein CBG25708"/>
    <property type="match status" value="1"/>
</dbReference>
<dbReference type="SUPFAM" id="SSF53098">
    <property type="entry name" value="Ribonuclease H-like"/>
    <property type="match status" value="1"/>
</dbReference>
<reference evidence="2" key="1">
    <citation type="journal article" date="2011" name="Genome Biol.">
        <title>The draft genome of the carcinogenic human liver fluke Clonorchis sinensis.</title>
        <authorList>
            <person name="Wang X."/>
            <person name="Chen W."/>
            <person name="Huang Y."/>
            <person name="Sun J."/>
            <person name="Men J."/>
            <person name="Liu H."/>
            <person name="Luo F."/>
            <person name="Guo L."/>
            <person name="Lv X."/>
            <person name="Deng C."/>
            <person name="Zhou C."/>
            <person name="Fan Y."/>
            <person name="Li X."/>
            <person name="Huang L."/>
            <person name="Hu Y."/>
            <person name="Liang C."/>
            <person name="Hu X."/>
            <person name="Xu J."/>
            <person name="Yu X."/>
        </authorList>
    </citation>
    <scope>NUCLEOTIDE SEQUENCE [LARGE SCALE GENOMIC DNA]</scope>
    <source>
        <strain evidence="2">Henan</strain>
    </source>
</reference>
<dbReference type="Gene3D" id="1.10.340.70">
    <property type="match status" value="1"/>
</dbReference>
<gene>
    <name evidence="2" type="ORF">CLF_110334</name>
</gene>
<dbReference type="Gene3D" id="3.30.420.10">
    <property type="entry name" value="Ribonuclease H-like superfamily/Ribonuclease H"/>
    <property type="match status" value="1"/>
</dbReference>
<dbReference type="InterPro" id="IPR001584">
    <property type="entry name" value="Integrase_cat-core"/>
</dbReference>
<keyword evidence="3" id="KW-1185">Reference proteome</keyword>
<dbReference type="Pfam" id="PF00665">
    <property type="entry name" value="rve"/>
    <property type="match status" value="1"/>
</dbReference>
<protein>
    <recommendedName>
        <fullName evidence="1">Integrase catalytic domain-containing protein</fullName>
    </recommendedName>
</protein>
<dbReference type="PANTHER" id="PTHR37984:SF5">
    <property type="entry name" value="PROTEIN NYNRIN-LIKE"/>
    <property type="match status" value="1"/>
</dbReference>
<dbReference type="GO" id="GO:0003676">
    <property type="term" value="F:nucleic acid binding"/>
    <property type="evidence" value="ECO:0007669"/>
    <property type="project" value="InterPro"/>
</dbReference>
<reference key="2">
    <citation type="submission" date="2011-10" db="EMBL/GenBank/DDBJ databases">
        <title>The genome and transcriptome sequence of Clonorchis sinensis provide insights into the carcinogenic liver fluke.</title>
        <authorList>
            <person name="Wang X."/>
            <person name="Huang Y."/>
            <person name="Chen W."/>
            <person name="Liu H."/>
            <person name="Guo L."/>
            <person name="Chen Y."/>
            <person name="Luo F."/>
            <person name="Zhou W."/>
            <person name="Sun J."/>
            <person name="Mao Q."/>
            <person name="Liang P."/>
            <person name="Zhou C."/>
            <person name="Tian Y."/>
            <person name="Men J."/>
            <person name="Lv X."/>
            <person name="Huang L."/>
            <person name="Zhou J."/>
            <person name="Hu Y."/>
            <person name="Li R."/>
            <person name="Zhang F."/>
            <person name="Lei H."/>
            <person name="Li X."/>
            <person name="Hu X."/>
            <person name="Liang C."/>
            <person name="Xu J."/>
            <person name="Wu Z."/>
            <person name="Yu X."/>
        </authorList>
    </citation>
    <scope>NUCLEOTIDE SEQUENCE</scope>
    <source>
        <strain>Henan</strain>
    </source>
</reference>
<proteinExistence type="predicted"/>
<name>G7YTF3_CLOSI</name>
<evidence type="ECO:0000313" key="3">
    <source>
        <dbReference type="Proteomes" id="UP000008909"/>
    </source>
</evidence>
<dbReference type="InterPro" id="IPR041588">
    <property type="entry name" value="Integrase_H2C2"/>
</dbReference>
<evidence type="ECO:0000313" key="2">
    <source>
        <dbReference type="EMBL" id="GAA56233.1"/>
    </source>
</evidence>
<dbReference type="InterPro" id="IPR012337">
    <property type="entry name" value="RNaseH-like_sf"/>
</dbReference>
<dbReference type="EMBL" id="DF144191">
    <property type="protein sequence ID" value="GAA56233.1"/>
    <property type="molecule type" value="Genomic_DNA"/>
</dbReference>
<dbReference type="Proteomes" id="UP000008909">
    <property type="component" value="Unassembled WGS sequence"/>
</dbReference>
<sequence length="246" mass="27848">MEYHQSSWPTTCPSGELRKLFQRRSSLSVVSDCLLFGDRIVIPTELRQRVLAQFHSGHPGISRMKALAHSYVYWPGMDEHMEQVCRSCFRCSAAQKLPNRQSPQPWPQPAPWSRIHVDFAGPIDGQSFLIVVDAFSKWPEVLIMSEITTMATITKLRHLFSIFGILGTIVSDNGTQFTSHQFGEFARRHGITHVTSPSFHPQSNGQAKRFIDTYKRALTKAEGITTEVLDTFLLNYRATANPQSPD</sequence>
<dbReference type="PANTHER" id="PTHR37984">
    <property type="entry name" value="PROTEIN CBG26694"/>
    <property type="match status" value="1"/>
</dbReference>
<organism evidence="2 3">
    <name type="scientific">Clonorchis sinensis</name>
    <name type="common">Chinese liver fluke</name>
    <dbReference type="NCBI Taxonomy" id="79923"/>
    <lineage>
        <taxon>Eukaryota</taxon>
        <taxon>Metazoa</taxon>
        <taxon>Spiralia</taxon>
        <taxon>Lophotrochozoa</taxon>
        <taxon>Platyhelminthes</taxon>
        <taxon>Trematoda</taxon>
        <taxon>Digenea</taxon>
        <taxon>Opisthorchiida</taxon>
        <taxon>Opisthorchiata</taxon>
        <taxon>Opisthorchiidae</taxon>
        <taxon>Clonorchis</taxon>
    </lineage>
</organism>
<dbReference type="InterPro" id="IPR036397">
    <property type="entry name" value="RNaseH_sf"/>
</dbReference>
<dbReference type="PROSITE" id="PS50994">
    <property type="entry name" value="INTEGRASE"/>
    <property type="match status" value="1"/>
</dbReference>
<feature type="domain" description="Integrase catalytic" evidence="1">
    <location>
        <begin position="107"/>
        <end position="246"/>
    </location>
</feature>
<evidence type="ECO:0000259" key="1">
    <source>
        <dbReference type="PROSITE" id="PS50994"/>
    </source>
</evidence>
<accession>G7YTF3</accession>
<dbReference type="InterPro" id="IPR050951">
    <property type="entry name" value="Retrovirus_Pol_polyprotein"/>
</dbReference>
<dbReference type="Pfam" id="PF17921">
    <property type="entry name" value="Integrase_H2C2"/>
    <property type="match status" value="1"/>
</dbReference>
<dbReference type="AlphaFoldDB" id="G7YTF3"/>
<dbReference type="GO" id="GO:0015074">
    <property type="term" value="P:DNA integration"/>
    <property type="evidence" value="ECO:0007669"/>
    <property type="project" value="InterPro"/>
</dbReference>